<evidence type="ECO:0000256" key="2">
    <source>
        <dbReference type="ARBA" id="ARBA00022448"/>
    </source>
</evidence>
<dbReference type="Pfam" id="PF07715">
    <property type="entry name" value="Plug"/>
    <property type="match status" value="1"/>
</dbReference>
<evidence type="ECO:0000259" key="16">
    <source>
        <dbReference type="Pfam" id="PF07715"/>
    </source>
</evidence>
<evidence type="ECO:0000313" key="17">
    <source>
        <dbReference type="EMBL" id="GGA43126.1"/>
    </source>
</evidence>
<evidence type="ECO:0000256" key="9">
    <source>
        <dbReference type="ARBA" id="ARBA00023136"/>
    </source>
</evidence>
<keyword evidence="4" id="KW-0410">Iron transport</keyword>
<evidence type="ECO:0000256" key="1">
    <source>
        <dbReference type="ARBA" id="ARBA00004571"/>
    </source>
</evidence>
<protein>
    <recommendedName>
        <fullName evidence="19">TonB-dependent receptor</fullName>
    </recommendedName>
</protein>
<keyword evidence="7" id="KW-0406">Ion transport</keyword>
<organism evidence="17 18">
    <name type="scientific">Sphingomonas psychrolutea</name>
    <dbReference type="NCBI Taxonomy" id="1259676"/>
    <lineage>
        <taxon>Bacteria</taxon>
        <taxon>Pseudomonadati</taxon>
        <taxon>Pseudomonadota</taxon>
        <taxon>Alphaproteobacteria</taxon>
        <taxon>Sphingomonadales</taxon>
        <taxon>Sphingomonadaceae</taxon>
        <taxon>Sphingomonas</taxon>
    </lineage>
</organism>
<keyword evidence="3 11" id="KW-1134">Transmembrane beta strand</keyword>
<evidence type="ECO:0000256" key="11">
    <source>
        <dbReference type="PROSITE-ProRule" id="PRU01360"/>
    </source>
</evidence>
<keyword evidence="10 11" id="KW-0998">Cell outer membrane</keyword>
<comment type="similarity">
    <text evidence="11 12">Belongs to the TonB-dependent receptor family.</text>
</comment>
<evidence type="ECO:0000256" key="14">
    <source>
        <dbReference type="SAM" id="SignalP"/>
    </source>
</evidence>
<evidence type="ECO:0000256" key="4">
    <source>
        <dbReference type="ARBA" id="ARBA00022496"/>
    </source>
</evidence>
<dbReference type="EMBL" id="BMDW01000005">
    <property type="protein sequence ID" value="GGA43126.1"/>
    <property type="molecule type" value="Genomic_DNA"/>
</dbReference>
<feature type="domain" description="TonB-dependent receptor plug" evidence="16">
    <location>
        <begin position="62"/>
        <end position="166"/>
    </location>
</feature>
<feature type="signal peptide" evidence="14">
    <location>
        <begin position="1"/>
        <end position="23"/>
    </location>
</feature>
<evidence type="ECO:0000313" key="18">
    <source>
        <dbReference type="Proteomes" id="UP000618591"/>
    </source>
</evidence>
<dbReference type="InterPro" id="IPR036942">
    <property type="entry name" value="Beta-barrel_TonB_sf"/>
</dbReference>
<comment type="subcellular location">
    <subcellularLocation>
        <location evidence="1 11">Cell outer membrane</location>
        <topology evidence="1 11">Multi-pass membrane protein</topology>
    </subcellularLocation>
</comment>
<dbReference type="PANTHER" id="PTHR32552">
    <property type="entry name" value="FERRICHROME IRON RECEPTOR-RELATED"/>
    <property type="match status" value="1"/>
</dbReference>
<feature type="compositionally biased region" description="Low complexity" evidence="13">
    <location>
        <begin position="25"/>
        <end position="34"/>
    </location>
</feature>
<name>A0ABQ1GGB4_9SPHN</name>
<reference evidence="18" key="1">
    <citation type="journal article" date="2019" name="Int. J. Syst. Evol. Microbiol.">
        <title>The Global Catalogue of Microorganisms (GCM) 10K type strain sequencing project: providing services to taxonomists for standard genome sequencing and annotation.</title>
        <authorList>
            <consortium name="The Broad Institute Genomics Platform"/>
            <consortium name="The Broad Institute Genome Sequencing Center for Infectious Disease"/>
            <person name="Wu L."/>
            <person name="Ma J."/>
        </authorList>
    </citation>
    <scope>NUCLEOTIDE SEQUENCE [LARGE SCALE GENOMIC DNA]</scope>
    <source>
        <strain evidence="18">CGMCC 1.10106</strain>
    </source>
</reference>
<keyword evidence="9 11" id="KW-0472">Membrane</keyword>
<dbReference type="InterPro" id="IPR000531">
    <property type="entry name" value="Beta-barrel_TonB"/>
</dbReference>
<keyword evidence="8 12" id="KW-0798">TonB box</keyword>
<evidence type="ECO:0000256" key="8">
    <source>
        <dbReference type="ARBA" id="ARBA00023077"/>
    </source>
</evidence>
<feature type="region of interest" description="Disordered" evidence="13">
    <location>
        <begin position="25"/>
        <end position="49"/>
    </location>
</feature>
<evidence type="ECO:0000256" key="12">
    <source>
        <dbReference type="RuleBase" id="RU003357"/>
    </source>
</evidence>
<accession>A0ABQ1GGB4</accession>
<evidence type="ECO:0000256" key="7">
    <source>
        <dbReference type="ARBA" id="ARBA00023065"/>
    </source>
</evidence>
<keyword evidence="2 11" id="KW-0813">Transport</keyword>
<dbReference type="InterPro" id="IPR012910">
    <property type="entry name" value="Plug_dom"/>
</dbReference>
<gene>
    <name evidence="17" type="ORF">GCM10011395_11760</name>
</gene>
<keyword evidence="6" id="KW-0408">Iron</keyword>
<dbReference type="RefSeq" id="WP_188445939.1">
    <property type="nucleotide sequence ID" value="NZ_BMDW01000005.1"/>
</dbReference>
<dbReference type="Gene3D" id="2.40.170.20">
    <property type="entry name" value="TonB-dependent receptor, beta-barrel domain"/>
    <property type="match status" value="2"/>
</dbReference>
<keyword evidence="5 11" id="KW-0812">Transmembrane</keyword>
<evidence type="ECO:0000256" key="10">
    <source>
        <dbReference type="ARBA" id="ARBA00023237"/>
    </source>
</evidence>
<evidence type="ECO:0000256" key="3">
    <source>
        <dbReference type="ARBA" id="ARBA00022452"/>
    </source>
</evidence>
<dbReference type="PROSITE" id="PS52016">
    <property type="entry name" value="TONB_DEPENDENT_REC_3"/>
    <property type="match status" value="1"/>
</dbReference>
<evidence type="ECO:0000259" key="15">
    <source>
        <dbReference type="Pfam" id="PF00593"/>
    </source>
</evidence>
<feature type="chain" id="PRO_5046022913" description="TonB-dependent receptor" evidence="14">
    <location>
        <begin position="24"/>
        <end position="932"/>
    </location>
</feature>
<keyword evidence="14" id="KW-0732">Signal</keyword>
<evidence type="ECO:0000256" key="5">
    <source>
        <dbReference type="ARBA" id="ARBA00022692"/>
    </source>
</evidence>
<dbReference type="PANTHER" id="PTHR32552:SF81">
    <property type="entry name" value="TONB-DEPENDENT OUTER MEMBRANE RECEPTOR"/>
    <property type="match status" value="1"/>
</dbReference>
<evidence type="ECO:0000256" key="13">
    <source>
        <dbReference type="SAM" id="MobiDB-lite"/>
    </source>
</evidence>
<dbReference type="Proteomes" id="UP000618591">
    <property type="component" value="Unassembled WGS sequence"/>
</dbReference>
<dbReference type="InterPro" id="IPR039426">
    <property type="entry name" value="TonB-dep_rcpt-like"/>
</dbReference>
<sequence>MNTHRYLLLAGVASLVLGAPAYAQDAPAKPADQPTEATADKPAKEDPNDIVVTAERRPQSLQSYAGTAAVLSPTQLAKVGIVNIENLNDTLPGLRVQNFNGAIDIALRGIGTNQNTELGDPNVATHFDDVYVPRVQGLANSYFDLKAVEVNFGPQGTLRGRNASGGSLNFISFAPELGKFVGVMEVGAGNFNQASIRGVFNVPLGDHLAFRVSGSADRHGSYYRNVGRFPQVAAPYADNNRGVRAQLLWEPTTRLSILIAGDYNKQDSTGFNGSNYSKFLDPATVGGFANAVNSVKNPRDIITGPLGEQYSTEHSGIRARVTYKTDGLFNVQYIGSHRDLRTASDGAGPASVAYPGFEQDFYGIGGTAAQQAVGAERSDNYGRGLGRGGSFSDFHELRFFNDSEPLKYSVGGNYFNERQRTLATSVADYNSFFQGQEFNTKTKSETYAFYGDATYSVTSKLRVTGGLRYTDDSKSRTGVISRLFFGGGAADFNCCGYFRLGTPGFEFNTNRTIFDVARNPAGDPLPGAALAFFLDGVKSFGARDTIPIAFADAIARLRANPALANDPNFGFANGAGCINSATNPGYVCRADGTFTYNFIAHTINNQASQIRTNFIDWRGRLEYDLTDDNLVYGLVSSGHKAASFNDNLGSLGPAPYFRPEKVTLFELGTKNAFTIGGRKAVLNLSAFYNDYKDQQLTALLGVTSIVAQLRSNPNDPNSPLVNVSGPQNVPNGFSQNQVVAFTYNAANSETYGIQGSGSIILPARFKLGADFLWLEGRIKDAAPVQDFRFQADVAGGVDSQARPIAGRRLPYTPRFQLNASLAKIIPVGGPLGGSFDGLISVSWRSSSFATIFNSIDFNPPAAGPRESLNDRIPSYYLVNMAVGYTHGNLRLEAYVNNLFDNTVAAGLLVNQFNNTRFFTNPRLAGGRLRITF</sequence>
<dbReference type="Pfam" id="PF00593">
    <property type="entry name" value="TonB_dep_Rec_b-barrel"/>
    <property type="match status" value="1"/>
</dbReference>
<keyword evidence="18" id="KW-1185">Reference proteome</keyword>
<feature type="domain" description="TonB-dependent receptor-like beta-barrel" evidence="15">
    <location>
        <begin position="263"/>
        <end position="898"/>
    </location>
</feature>
<feature type="compositionally biased region" description="Basic and acidic residues" evidence="13">
    <location>
        <begin position="38"/>
        <end position="47"/>
    </location>
</feature>
<evidence type="ECO:0008006" key="19">
    <source>
        <dbReference type="Google" id="ProtNLM"/>
    </source>
</evidence>
<dbReference type="SUPFAM" id="SSF56935">
    <property type="entry name" value="Porins"/>
    <property type="match status" value="1"/>
</dbReference>
<proteinExistence type="inferred from homology"/>
<evidence type="ECO:0000256" key="6">
    <source>
        <dbReference type="ARBA" id="ARBA00023004"/>
    </source>
</evidence>
<comment type="caution">
    <text evidence="17">The sequence shown here is derived from an EMBL/GenBank/DDBJ whole genome shotgun (WGS) entry which is preliminary data.</text>
</comment>